<proteinExistence type="inferred from homology"/>
<dbReference type="GO" id="GO:0016491">
    <property type="term" value="F:oxidoreductase activity"/>
    <property type="evidence" value="ECO:0007669"/>
    <property type="project" value="UniProtKB-KW"/>
</dbReference>
<dbReference type="OrthoDB" id="3687641at2759"/>
<keyword evidence="5" id="KW-1185">Reference proteome</keyword>
<evidence type="ECO:0000313" key="5">
    <source>
        <dbReference type="Proteomes" id="UP000310158"/>
    </source>
</evidence>
<evidence type="ECO:0000256" key="2">
    <source>
        <dbReference type="ARBA" id="ARBA00023002"/>
    </source>
</evidence>
<comment type="pathway">
    <text evidence="1">Mycotoxin biosynthesis.</text>
</comment>
<dbReference type="PANTHER" id="PTHR33365">
    <property type="entry name" value="YALI0B05434P"/>
    <property type="match status" value="1"/>
</dbReference>
<evidence type="ECO:0000313" key="4">
    <source>
        <dbReference type="EMBL" id="THH04590.1"/>
    </source>
</evidence>
<dbReference type="GO" id="GO:0043386">
    <property type="term" value="P:mycotoxin biosynthetic process"/>
    <property type="evidence" value="ECO:0007669"/>
    <property type="project" value="InterPro"/>
</dbReference>
<reference evidence="4 5" key="1">
    <citation type="submission" date="2019-02" db="EMBL/GenBank/DDBJ databases">
        <title>Genome sequencing of the rare red list fungi Bondarzewia mesenterica.</title>
        <authorList>
            <person name="Buettner E."/>
            <person name="Kellner H."/>
        </authorList>
    </citation>
    <scope>NUCLEOTIDE SEQUENCE [LARGE SCALE GENOMIC DNA]</scope>
    <source>
        <strain evidence="4 5">DSM 108281</strain>
    </source>
</reference>
<dbReference type="EMBL" id="SGPL01001135">
    <property type="protein sequence ID" value="THH04590.1"/>
    <property type="molecule type" value="Genomic_DNA"/>
</dbReference>
<dbReference type="AlphaFoldDB" id="A0A4S4L4V3"/>
<evidence type="ECO:0000256" key="1">
    <source>
        <dbReference type="ARBA" id="ARBA00004685"/>
    </source>
</evidence>
<dbReference type="Pfam" id="PF11807">
    <property type="entry name" value="UstYa"/>
    <property type="match status" value="1"/>
</dbReference>
<evidence type="ECO:0000256" key="3">
    <source>
        <dbReference type="ARBA" id="ARBA00035112"/>
    </source>
</evidence>
<protein>
    <recommendedName>
        <fullName evidence="6">Oxidase ustYa</fullName>
    </recommendedName>
</protein>
<dbReference type="PANTHER" id="PTHR33365:SF11">
    <property type="entry name" value="TAT PATHWAY SIGNAL SEQUENCE"/>
    <property type="match status" value="1"/>
</dbReference>
<sequence length="208" mass="23821">MMMRYCRNLRYNLQHLSHLLFFLGTALLITSALSAASNLEYGPKSVQVQRPLSDYTFIGDDFPAYYPVELPLVSLTPENTIHYQIYSTDAAAEWSSIFPEGGGFLHLGPHNRRFGIALFHQMHCLKRIRQAMSSRKSSEHVHHCFNYLRQSILCDGNPNIEPVIPILGRRSVNAEIPRTCRDWTEVYQIAEENYRLVSRNGSVTGVYV</sequence>
<comment type="caution">
    <text evidence="4">The sequence shown here is derived from an EMBL/GenBank/DDBJ whole genome shotgun (WGS) entry which is preliminary data.</text>
</comment>
<dbReference type="Proteomes" id="UP000310158">
    <property type="component" value="Unassembled WGS sequence"/>
</dbReference>
<name>A0A4S4L4V3_9AGAM</name>
<accession>A0A4S4L4V3</accession>
<dbReference type="InterPro" id="IPR021765">
    <property type="entry name" value="UstYa-like"/>
</dbReference>
<organism evidence="4 5">
    <name type="scientific">Bondarzewia mesenterica</name>
    <dbReference type="NCBI Taxonomy" id="1095465"/>
    <lineage>
        <taxon>Eukaryota</taxon>
        <taxon>Fungi</taxon>
        <taxon>Dikarya</taxon>
        <taxon>Basidiomycota</taxon>
        <taxon>Agaricomycotina</taxon>
        <taxon>Agaricomycetes</taxon>
        <taxon>Russulales</taxon>
        <taxon>Bondarzewiaceae</taxon>
        <taxon>Bondarzewia</taxon>
    </lineage>
</organism>
<gene>
    <name evidence="4" type="ORF">EW146_g10139</name>
</gene>
<keyword evidence="2" id="KW-0560">Oxidoreductase</keyword>
<evidence type="ECO:0008006" key="6">
    <source>
        <dbReference type="Google" id="ProtNLM"/>
    </source>
</evidence>
<comment type="similarity">
    <text evidence="3">Belongs to the ustYa family.</text>
</comment>